<dbReference type="SUPFAM" id="SSF57756">
    <property type="entry name" value="Retrovirus zinc finger-like domains"/>
    <property type="match status" value="1"/>
</dbReference>
<feature type="compositionally biased region" description="Low complexity" evidence="2">
    <location>
        <begin position="24"/>
        <end position="42"/>
    </location>
</feature>
<reference evidence="4" key="1">
    <citation type="submission" date="2014-09" db="EMBL/GenBank/DDBJ databases">
        <authorList>
            <person name="Magalhaes I.L.F."/>
            <person name="Oliveira U."/>
            <person name="Santos F.R."/>
            <person name="Vidigal T.H.D.A."/>
            <person name="Brescovit A.D."/>
            <person name="Santos A.J."/>
        </authorList>
    </citation>
    <scope>NUCLEOTIDE SEQUENCE</scope>
    <source>
        <tissue evidence="4">Shoot tissue taken approximately 20 cm above the soil surface</tissue>
    </source>
</reference>
<accession>A0A0A9DSL0</accession>
<proteinExistence type="predicted"/>
<protein>
    <recommendedName>
        <fullName evidence="3">CCHC-type domain-containing protein</fullName>
    </recommendedName>
</protein>
<feature type="domain" description="CCHC-type" evidence="3">
    <location>
        <begin position="70"/>
        <end position="85"/>
    </location>
</feature>
<dbReference type="PROSITE" id="PS50158">
    <property type="entry name" value="ZF_CCHC"/>
    <property type="match status" value="1"/>
</dbReference>
<dbReference type="GO" id="GO:0008270">
    <property type="term" value="F:zinc ion binding"/>
    <property type="evidence" value="ECO:0007669"/>
    <property type="project" value="UniProtKB-KW"/>
</dbReference>
<dbReference type="EMBL" id="GBRH01211128">
    <property type="protein sequence ID" value="JAD86767.1"/>
    <property type="molecule type" value="Transcribed_RNA"/>
</dbReference>
<keyword evidence="1" id="KW-0479">Metal-binding</keyword>
<reference evidence="4" key="2">
    <citation type="journal article" date="2015" name="Data Brief">
        <title>Shoot transcriptome of the giant reed, Arundo donax.</title>
        <authorList>
            <person name="Barrero R.A."/>
            <person name="Guerrero F.D."/>
            <person name="Moolhuijzen P."/>
            <person name="Goolsby J.A."/>
            <person name="Tidwell J."/>
            <person name="Bellgard S.E."/>
            <person name="Bellgard M.I."/>
        </authorList>
    </citation>
    <scope>NUCLEOTIDE SEQUENCE</scope>
    <source>
        <tissue evidence="4">Shoot tissue taken approximately 20 cm above the soil surface</tissue>
    </source>
</reference>
<dbReference type="SMART" id="SM00343">
    <property type="entry name" value="ZnF_C2HC"/>
    <property type="match status" value="1"/>
</dbReference>
<feature type="region of interest" description="Disordered" evidence="2">
    <location>
        <begin position="1"/>
        <end position="58"/>
    </location>
</feature>
<dbReference type="InterPro" id="IPR036875">
    <property type="entry name" value="Znf_CCHC_sf"/>
</dbReference>
<keyword evidence="1" id="KW-0863">Zinc-finger</keyword>
<name>A0A0A9DSL0_ARUDO</name>
<evidence type="ECO:0000313" key="4">
    <source>
        <dbReference type="EMBL" id="JAD86767.1"/>
    </source>
</evidence>
<feature type="compositionally biased region" description="Low complexity" evidence="2">
    <location>
        <begin position="1"/>
        <end position="11"/>
    </location>
</feature>
<organism evidence="4">
    <name type="scientific">Arundo donax</name>
    <name type="common">Giant reed</name>
    <name type="synonym">Donax arundinaceus</name>
    <dbReference type="NCBI Taxonomy" id="35708"/>
    <lineage>
        <taxon>Eukaryota</taxon>
        <taxon>Viridiplantae</taxon>
        <taxon>Streptophyta</taxon>
        <taxon>Embryophyta</taxon>
        <taxon>Tracheophyta</taxon>
        <taxon>Spermatophyta</taxon>
        <taxon>Magnoliopsida</taxon>
        <taxon>Liliopsida</taxon>
        <taxon>Poales</taxon>
        <taxon>Poaceae</taxon>
        <taxon>PACMAD clade</taxon>
        <taxon>Arundinoideae</taxon>
        <taxon>Arundineae</taxon>
        <taxon>Arundo</taxon>
    </lineage>
</organism>
<evidence type="ECO:0000259" key="3">
    <source>
        <dbReference type="PROSITE" id="PS50158"/>
    </source>
</evidence>
<evidence type="ECO:0000256" key="2">
    <source>
        <dbReference type="SAM" id="MobiDB-lite"/>
    </source>
</evidence>
<dbReference type="AlphaFoldDB" id="A0A0A9DSL0"/>
<dbReference type="GO" id="GO:0003676">
    <property type="term" value="F:nucleic acid binding"/>
    <property type="evidence" value="ECO:0007669"/>
    <property type="project" value="InterPro"/>
</dbReference>
<keyword evidence="1" id="KW-0862">Zinc</keyword>
<evidence type="ECO:0000256" key="1">
    <source>
        <dbReference type="PROSITE-ProRule" id="PRU00047"/>
    </source>
</evidence>
<feature type="compositionally biased region" description="Basic and acidic residues" evidence="2">
    <location>
        <begin position="43"/>
        <end position="56"/>
    </location>
</feature>
<dbReference type="Gene3D" id="4.10.60.10">
    <property type="entry name" value="Zinc finger, CCHC-type"/>
    <property type="match status" value="1"/>
</dbReference>
<dbReference type="Pfam" id="PF00098">
    <property type="entry name" value="zf-CCHC"/>
    <property type="match status" value="1"/>
</dbReference>
<sequence length="92" mass="10632">MQPQAQSRPQQQRPPPPLVQTTAPQQQIVPRPQQQKARLQQQQERRVDKQKQEKGDLPLVIDPRYRDLTCYNCGEPGHFVGICSKPKVCFIC</sequence>
<dbReference type="InterPro" id="IPR001878">
    <property type="entry name" value="Znf_CCHC"/>
</dbReference>